<keyword evidence="6" id="KW-1185">Reference proteome</keyword>
<dbReference type="Pfam" id="PF13202">
    <property type="entry name" value="EF-hand_5"/>
    <property type="match status" value="2"/>
</dbReference>
<name>A0A8S4NK06_OWEFU</name>
<evidence type="ECO:0000313" key="6">
    <source>
        <dbReference type="Proteomes" id="UP000749559"/>
    </source>
</evidence>
<dbReference type="PROSITE" id="PS00018">
    <property type="entry name" value="EF_HAND_1"/>
    <property type="match status" value="1"/>
</dbReference>
<feature type="signal peptide" evidence="3">
    <location>
        <begin position="1"/>
        <end position="23"/>
    </location>
</feature>
<dbReference type="InterPro" id="IPR018247">
    <property type="entry name" value="EF_Hand_1_Ca_BS"/>
</dbReference>
<feature type="region of interest" description="Disordered" evidence="2">
    <location>
        <begin position="171"/>
        <end position="192"/>
    </location>
</feature>
<dbReference type="Proteomes" id="UP000749559">
    <property type="component" value="Unassembled WGS sequence"/>
</dbReference>
<proteinExistence type="predicted"/>
<comment type="caution">
    <text evidence="5">The sequence shown here is derived from an EMBL/GenBank/DDBJ whole genome shotgun (WGS) entry which is preliminary data.</text>
</comment>
<dbReference type="InterPro" id="IPR011992">
    <property type="entry name" value="EF-hand-dom_pair"/>
</dbReference>
<dbReference type="OrthoDB" id="26525at2759"/>
<organism evidence="5 6">
    <name type="scientific">Owenia fusiformis</name>
    <name type="common">Polychaete worm</name>
    <dbReference type="NCBI Taxonomy" id="6347"/>
    <lineage>
        <taxon>Eukaryota</taxon>
        <taxon>Metazoa</taxon>
        <taxon>Spiralia</taxon>
        <taxon>Lophotrochozoa</taxon>
        <taxon>Annelida</taxon>
        <taxon>Polychaeta</taxon>
        <taxon>Sedentaria</taxon>
        <taxon>Canalipalpata</taxon>
        <taxon>Sabellida</taxon>
        <taxon>Oweniida</taxon>
        <taxon>Oweniidae</taxon>
        <taxon>Owenia</taxon>
    </lineage>
</organism>
<evidence type="ECO:0000256" key="2">
    <source>
        <dbReference type="SAM" id="MobiDB-lite"/>
    </source>
</evidence>
<dbReference type="GO" id="GO:0005509">
    <property type="term" value="F:calcium ion binding"/>
    <property type="evidence" value="ECO:0007669"/>
    <property type="project" value="InterPro"/>
</dbReference>
<evidence type="ECO:0000256" key="1">
    <source>
        <dbReference type="ARBA" id="ARBA00022837"/>
    </source>
</evidence>
<dbReference type="Gene3D" id="1.10.238.10">
    <property type="entry name" value="EF-hand"/>
    <property type="match status" value="1"/>
</dbReference>
<dbReference type="SUPFAM" id="SSF47473">
    <property type="entry name" value="EF-hand"/>
    <property type="match status" value="1"/>
</dbReference>
<feature type="domain" description="EF-hand" evidence="4">
    <location>
        <begin position="128"/>
        <end position="141"/>
    </location>
</feature>
<dbReference type="InterPro" id="IPR002048">
    <property type="entry name" value="EF_hand_dom"/>
</dbReference>
<evidence type="ECO:0000313" key="5">
    <source>
        <dbReference type="EMBL" id="CAH1781130.1"/>
    </source>
</evidence>
<dbReference type="AlphaFoldDB" id="A0A8S4NK06"/>
<sequence length="192" mass="21438">MKFQVVLLIALMSTAMLMDSCDAWFWRDLCRFVVGKVCTVTGCAVTGPIGCRVAITSCSWGSTKVCGKRKRRELMKKTLEKDDHLIPLPALFEAYDMNEDDKISAQELALTAGIDEFETQNVAFPLCDTDGDGFLSRKEFINSPLMFEDIRDIEMEYREIASEMKGDVDNKISSINAPDDPSVKSTKDKIAA</sequence>
<keyword evidence="3" id="KW-0732">Signal</keyword>
<keyword evidence="1" id="KW-0106">Calcium</keyword>
<feature type="compositionally biased region" description="Basic and acidic residues" evidence="2">
    <location>
        <begin position="181"/>
        <end position="192"/>
    </location>
</feature>
<reference evidence="5" key="1">
    <citation type="submission" date="2022-03" db="EMBL/GenBank/DDBJ databases">
        <authorList>
            <person name="Martin C."/>
        </authorList>
    </citation>
    <scope>NUCLEOTIDE SEQUENCE</scope>
</reference>
<accession>A0A8S4NK06</accession>
<feature type="domain" description="EF-hand" evidence="4">
    <location>
        <begin position="91"/>
        <end position="108"/>
    </location>
</feature>
<evidence type="ECO:0000259" key="4">
    <source>
        <dbReference type="Pfam" id="PF13202"/>
    </source>
</evidence>
<feature type="chain" id="PRO_5035923422" description="EF-hand domain-containing protein" evidence="3">
    <location>
        <begin position="24"/>
        <end position="192"/>
    </location>
</feature>
<protein>
    <recommendedName>
        <fullName evidence="4">EF-hand domain-containing protein</fullName>
    </recommendedName>
</protein>
<evidence type="ECO:0000256" key="3">
    <source>
        <dbReference type="SAM" id="SignalP"/>
    </source>
</evidence>
<dbReference type="EMBL" id="CAIIXF020000004">
    <property type="protein sequence ID" value="CAH1781130.1"/>
    <property type="molecule type" value="Genomic_DNA"/>
</dbReference>
<gene>
    <name evidence="5" type="ORF">OFUS_LOCUS7741</name>
</gene>